<keyword evidence="5" id="KW-1185">Reference proteome</keyword>
<dbReference type="InterPro" id="IPR058531">
    <property type="entry name" value="Baseplate_J_M"/>
</dbReference>
<dbReference type="PANTHER" id="PTHR37829">
    <property type="entry name" value="PHAGE-LIKE ELEMENT PBSX PROTEIN XKDT"/>
    <property type="match status" value="1"/>
</dbReference>
<evidence type="ECO:0000313" key="5">
    <source>
        <dbReference type="Proteomes" id="UP000615455"/>
    </source>
</evidence>
<sequence>MFESQSYSVILERMLERVPADMDKREGSVIYDAIAPAARELATMYVSVDANLRAVFPHTATDEHLDAITEPFGESRKQATFAVRKGLFYGALNTPVDVPLGSRFSISGVKYTVILKLAAGQFELRCEIAGKVGNQKFGTLLPLDYLDGLVSASLTDVLIPGDDKESDDEYRARFMQKVRLPSTSGNKADYKKWALEVDGVGAVQVIPFWNGGGTVKVVIIDTDMKPASTQLVQNVQAYISPAAGYGEGKAPVGASVTLAAAASVQIQVAAKVVRNGTRTLAQIKTDFEKASDDYLASLAFGQDPSVKYAKVGALMLSIPGVQDYTTFQLNGTTGNIAVTEGSVAVRGAVMLSE</sequence>
<gene>
    <name evidence="4" type="ORF">GCM10008018_06780</name>
</gene>
<dbReference type="InterPro" id="IPR058530">
    <property type="entry name" value="Baseplate_J-like_C"/>
</dbReference>
<dbReference type="Pfam" id="PF26079">
    <property type="entry name" value="Baseplate_J_C"/>
    <property type="match status" value="1"/>
</dbReference>
<reference evidence="5" key="1">
    <citation type="journal article" date="2019" name="Int. J. Syst. Evol. Microbiol.">
        <title>The Global Catalogue of Microorganisms (GCM) 10K type strain sequencing project: providing services to taxonomists for standard genome sequencing and annotation.</title>
        <authorList>
            <consortium name="The Broad Institute Genomics Platform"/>
            <consortium name="The Broad Institute Genome Sequencing Center for Infectious Disease"/>
            <person name="Wu L."/>
            <person name="Ma J."/>
        </authorList>
    </citation>
    <scope>NUCLEOTIDE SEQUENCE [LARGE SCALE GENOMIC DNA]</scope>
    <source>
        <strain evidence="5">CGMCC 1.15043</strain>
    </source>
</reference>
<dbReference type="EMBL" id="BMHE01000002">
    <property type="protein sequence ID" value="GGI44373.1"/>
    <property type="molecule type" value="Genomic_DNA"/>
</dbReference>
<organism evidence="4 5">
    <name type="scientific">Paenibacillus marchantiophytorum</name>
    <dbReference type="NCBI Taxonomy" id="1619310"/>
    <lineage>
        <taxon>Bacteria</taxon>
        <taxon>Bacillati</taxon>
        <taxon>Bacillota</taxon>
        <taxon>Bacilli</taxon>
        <taxon>Bacillales</taxon>
        <taxon>Paenibacillaceae</taxon>
        <taxon>Paenibacillus</taxon>
    </lineage>
</organism>
<comment type="similarity">
    <text evidence="1">Belongs to the Mu gp47/PBSX XkdT family.</text>
</comment>
<evidence type="ECO:0000259" key="3">
    <source>
        <dbReference type="Pfam" id="PF26079"/>
    </source>
</evidence>
<evidence type="ECO:0000256" key="1">
    <source>
        <dbReference type="ARBA" id="ARBA00038087"/>
    </source>
</evidence>
<comment type="caution">
    <text evidence="4">The sequence shown here is derived from an EMBL/GenBank/DDBJ whole genome shotgun (WGS) entry which is preliminary data.</text>
</comment>
<evidence type="ECO:0000259" key="2">
    <source>
        <dbReference type="Pfam" id="PF26078"/>
    </source>
</evidence>
<dbReference type="PANTHER" id="PTHR37829:SF3">
    <property type="entry name" value="PROTEIN JAYE-RELATED"/>
    <property type="match status" value="1"/>
</dbReference>
<dbReference type="Pfam" id="PF26078">
    <property type="entry name" value="Baseplate_J_M"/>
    <property type="match status" value="1"/>
</dbReference>
<dbReference type="RefSeq" id="WP_189007580.1">
    <property type="nucleotide sequence ID" value="NZ_BMHE01000002.1"/>
</dbReference>
<dbReference type="InterPro" id="IPR052399">
    <property type="entry name" value="Phage_Baseplate_Assmbl_Protein"/>
</dbReference>
<evidence type="ECO:0000313" key="4">
    <source>
        <dbReference type="EMBL" id="GGI44373.1"/>
    </source>
</evidence>
<feature type="domain" description="Baseplate J-like central" evidence="2">
    <location>
        <begin position="182"/>
        <end position="259"/>
    </location>
</feature>
<name>A0ABQ2BQP3_9BACL</name>
<dbReference type="Proteomes" id="UP000615455">
    <property type="component" value="Unassembled WGS sequence"/>
</dbReference>
<proteinExistence type="inferred from homology"/>
<feature type="domain" description="Baseplate J-like C-terminal" evidence="3">
    <location>
        <begin position="266"/>
        <end position="351"/>
    </location>
</feature>
<protein>
    <submittedName>
        <fullName evidence="4">Phage tail protein</fullName>
    </submittedName>
</protein>
<accession>A0ABQ2BQP3</accession>